<dbReference type="STRING" id="106370.Francci3_3849"/>
<gene>
    <name evidence="2" type="ordered locus">Francci3_3849</name>
</gene>
<feature type="transmembrane region" description="Helical" evidence="1">
    <location>
        <begin position="36"/>
        <end position="58"/>
    </location>
</feature>
<accession>Q2J693</accession>
<feature type="transmembrane region" description="Helical" evidence="1">
    <location>
        <begin position="64"/>
        <end position="83"/>
    </location>
</feature>
<sequence>MRVLILVLEGLVGTSLIAFVYQGIRWLVLQRRPQLTGFYVHTCAALAVVCILMFVSLALSALGLATHAVGYDIFLAVVVALLLRAGAPWRPARLVMIPMPKPSSALFLAIVVAVFCGAIALSWQSGSVARRPVTAIAARSIDGKVEIEVVRGYQDERSFILQIVRDDGSVWTRRLFGDDDVRLYVDLRDVGDPRVATVQLMVGSYVVRSTEIED</sequence>
<protein>
    <submittedName>
        <fullName evidence="2">Uncharacterized protein</fullName>
    </submittedName>
</protein>
<feature type="transmembrane region" description="Helical" evidence="1">
    <location>
        <begin position="104"/>
        <end position="123"/>
    </location>
</feature>
<feature type="transmembrane region" description="Helical" evidence="1">
    <location>
        <begin position="6"/>
        <end position="24"/>
    </location>
</feature>
<organism evidence="2 3">
    <name type="scientific">Frankia casuarinae (strain DSM 45818 / CECT 9043 / HFP020203 / CcI3)</name>
    <dbReference type="NCBI Taxonomy" id="106370"/>
    <lineage>
        <taxon>Bacteria</taxon>
        <taxon>Bacillati</taxon>
        <taxon>Actinomycetota</taxon>
        <taxon>Actinomycetes</taxon>
        <taxon>Frankiales</taxon>
        <taxon>Frankiaceae</taxon>
        <taxon>Frankia</taxon>
    </lineage>
</organism>
<reference evidence="2 3" key="1">
    <citation type="journal article" date="2007" name="Genome Res.">
        <title>Genome characteristics of facultatively symbiotic Frankia sp. strains reflect host range and host plant biogeography.</title>
        <authorList>
            <person name="Normand P."/>
            <person name="Lapierre P."/>
            <person name="Tisa L.S."/>
            <person name="Gogarten J.P."/>
            <person name="Alloisio N."/>
            <person name="Bagnarol E."/>
            <person name="Bassi C.A."/>
            <person name="Berry A.M."/>
            <person name="Bickhart D.M."/>
            <person name="Choisne N."/>
            <person name="Couloux A."/>
            <person name="Cournoyer B."/>
            <person name="Cruveiller S."/>
            <person name="Daubin V."/>
            <person name="Demange N."/>
            <person name="Francino M.P."/>
            <person name="Goltsman E."/>
            <person name="Huang Y."/>
            <person name="Kopp O.R."/>
            <person name="Labarre L."/>
            <person name="Lapidus A."/>
            <person name="Lavire C."/>
            <person name="Marechal J."/>
            <person name="Martinez M."/>
            <person name="Mastronunzio J.E."/>
            <person name="Mullin B.C."/>
            <person name="Niemann J."/>
            <person name="Pujic P."/>
            <person name="Rawnsley T."/>
            <person name="Rouy Z."/>
            <person name="Schenowitz C."/>
            <person name="Sellstedt A."/>
            <person name="Tavares F."/>
            <person name="Tomkins J.P."/>
            <person name="Vallenet D."/>
            <person name="Valverde C."/>
            <person name="Wall L.G."/>
            <person name="Wang Y."/>
            <person name="Medigue C."/>
            <person name="Benson D.R."/>
        </authorList>
    </citation>
    <scope>NUCLEOTIDE SEQUENCE [LARGE SCALE GENOMIC DNA]</scope>
    <source>
        <strain evidence="3">DSM 45818 / CECT 9043 / CcI3</strain>
    </source>
</reference>
<keyword evidence="1" id="KW-1133">Transmembrane helix</keyword>
<evidence type="ECO:0000313" key="3">
    <source>
        <dbReference type="Proteomes" id="UP000001937"/>
    </source>
</evidence>
<evidence type="ECO:0000256" key="1">
    <source>
        <dbReference type="SAM" id="Phobius"/>
    </source>
</evidence>
<evidence type="ECO:0000313" key="2">
    <source>
        <dbReference type="EMBL" id="ABD13199.1"/>
    </source>
</evidence>
<dbReference type="RefSeq" id="WP_011438223.1">
    <property type="nucleotide sequence ID" value="NC_007777.1"/>
</dbReference>
<name>Q2J693_FRACC</name>
<keyword evidence="3" id="KW-1185">Reference proteome</keyword>
<dbReference type="AlphaFoldDB" id="Q2J693"/>
<proteinExistence type="predicted"/>
<dbReference type="EMBL" id="CP000249">
    <property type="protein sequence ID" value="ABD13199.1"/>
    <property type="molecule type" value="Genomic_DNA"/>
</dbReference>
<keyword evidence="1" id="KW-0472">Membrane</keyword>
<dbReference type="OrthoDB" id="4099382at2"/>
<dbReference type="HOGENOM" id="CLU_1287262_0_0_11"/>
<keyword evidence="1" id="KW-0812">Transmembrane</keyword>
<dbReference type="Proteomes" id="UP000001937">
    <property type="component" value="Chromosome"/>
</dbReference>
<dbReference type="KEGG" id="fra:Francci3_3849"/>